<evidence type="ECO:0000256" key="2">
    <source>
        <dbReference type="ARBA" id="ARBA00006181"/>
    </source>
</evidence>
<dbReference type="SUPFAM" id="SSF101744">
    <property type="entry name" value="Rof/RNase P subunit-like"/>
    <property type="match status" value="1"/>
</dbReference>
<keyword evidence="3" id="KW-0539">Nucleus</keyword>
<accession>A0AAQ3M5B8</accession>
<comment type="similarity">
    <text evidence="2">Belongs to the eukaryotic/archaeal RNase P protein component 1 family.</text>
</comment>
<feature type="region of interest" description="Disordered" evidence="4">
    <location>
        <begin position="28"/>
        <end position="85"/>
    </location>
</feature>
<dbReference type="GO" id="GO:0000172">
    <property type="term" value="C:ribonuclease MRP complex"/>
    <property type="evidence" value="ECO:0007669"/>
    <property type="project" value="InterPro"/>
</dbReference>
<evidence type="ECO:0000256" key="1">
    <source>
        <dbReference type="ARBA" id="ARBA00004123"/>
    </source>
</evidence>
<dbReference type="FunFam" id="2.30.30.210:FF:000005">
    <property type="entry name" value="Ribonuclease P protein subunit"/>
    <property type="match status" value="1"/>
</dbReference>
<protein>
    <recommendedName>
        <fullName evidence="3">Ribonuclease P protein subunit</fullName>
    </recommendedName>
</protein>
<dbReference type="InterPro" id="IPR016848">
    <property type="entry name" value="RNase_P/MRP_Rpp29-subunit"/>
</dbReference>
<dbReference type="EMBL" id="CP138585">
    <property type="protein sequence ID" value="WPH01554.1"/>
    <property type="molecule type" value="Genomic_DNA"/>
</dbReference>
<keyword evidence="6" id="KW-1185">Reference proteome</keyword>
<comment type="subcellular location">
    <subcellularLocation>
        <location evidence="1">Nucleus</location>
    </subcellularLocation>
</comment>
<dbReference type="GO" id="GO:0005634">
    <property type="term" value="C:nucleus"/>
    <property type="evidence" value="ECO:0007669"/>
    <property type="project" value="UniProtKB-SubCell"/>
</dbReference>
<dbReference type="GO" id="GO:0030677">
    <property type="term" value="C:ribonuclease P complex"/>
    <property type="evidence" value="ECO:0007669"/>
    <property type="project" value="InterPro"/>
</dbReference>
<dbReference type="SMART" id="SM00538">
    <property type="entry name" value="POP4"/>
    <property type="match status" value="1"/>
</dbReference>
<name>A0AAQ3M5B8_9PEZI</name>
<dbReference type="GO" id="GO:0006364">
    <property type="term" value="P:rRNA processing"/>
    <property type="evidence" value="ECO:0007669"/>
    <property type="project" value="TreeGrafter"/>
</dbReference>
<evidence type="ECO:0000256" key="4">
    <source>
        <dbReference type="SAM" id="MobiDB-lite"/>
    </source>
</evidence>
<dbReference type="GO" id="GO:0001682">
    <property type="term" value="P:tRNA 5'-leader removal"/>
    <property type="evidence" value="ECO:0007669"/>
    <property type="project" value="InterPro"/>
</dbReference>
<dbReference type="InterPro" id="IPR002730">
    <property type="entry name" value="Rpp29/RNP1"/>
</dbReference>
<proteinExistence type="inferred from homology"/>
<sequence length="238" mass="26792">MSSTRSEHVAATLLDRAHSPDVAQTIFRDRVQQRPLVLRPTSPDPARDARSKRQHARLQKARASQKKSKVGKPRPLSAKAKRALGVHNIPKSQQKYSIYAPLNELWNGYIRHILGLDAEGRKKYVDAASAGPLLVSADYHGARMEVVRSRCVSRVGISGIVVKDTKFAFEIVTEKNELKLVPKEHTVFRIQVPWEVSNEDAGEDSKAPLLFEIHGNQFQTRAPDRANKKFRPHVDLDL</sequence>
<feature type="compositionally biased region" description="Basic residues" evidence="4">
    <location>
        <begin position="52"/>
        <end position="72"/>
    </location>
</feature>
<dbReference type="InterPro" id="IPR023534">
    <property type="entry name" value="Rof/RNase_P-like"/>
</dbReference>
<gene>
    <name evidence="5" type="ORF">R9X50_00440100</name>
</gene>
<dbReference type="AlphaFoldDB" id="A0AAQ3M5B8"/>
<evidence type="ECO:0000256" key="3">
    <source>
        <dbReference type="PIRNR" id="PIRNR027081"/>
    </source>
</evidence>
<dbReference type="Proteomes" id="UP001303373">
    <property type="component" value="Chromosome 6"/>
</dbReference>
<dbReference type="GO" id="GO:0033204">
    <property type="term" value="F:ribonuclease P RNA binding"/>
    <property type="evidence" value="ECO:0007669"/>
    <property type="project" value="InterPro"/>
</dbReference>
<reference evidence="5 6" key="1">
    <citation type="submission" date="2023-11" db="EMBL/GenBank/DDBJ databases">
        <title>An acidophilic fungus is an integral part of prey digestion in a carnivorous sundew plant.</title>
        <authorList>
            <person name="Tsai I.J."/>
        </authorList>
    </citation>
    <scope>NUCLEOTIDE SEQUENCE [LARGE SCALE GENOMIC DNA]</scope>
    <source>
        <strain evidence="5">169a</strain>
    </source>
</reference>
<dbReference type="InterPro" id="IPR036980">
    <property type="entry name" value="RNase_P/MRP_Rpp29_sf"/>
</dbReference>
<keyword evidence="3" id="KW-0819">tRNA processing</keyword>
<dbReference type="PANTHER" id="PTHR13348">
    <property type="entry name" value="RIBONUCLEASE P SUBUNIT P29"/>
    <property type="match status" value="1"/>
</dbReference>
<dbReference type="Gene3D" id="2.30.30.210">
    <property type="entry name" value="Ribonuclease P/MRP, subunit p29"/>
    <property type="match status" value="1"/>
</dbReference>
<evidence type="ECO:0000313" key="6">
    <source>
        <dbReference type="Proteomes" id="UP001303373"/>
    </source>
</evidence>
<dbReference type="PANTHER" id="PTHR13348:SF0">
    <property type="entry name" value="RIBONUCLEASE P PROTEIN SUBUNIT P29"/>
    <property type="match status" value="1"/>
</dbReference>
<organism evidence="5 6">
    <name type="scientific">Acrodontium crateriforme</name>
    <dbReference type="NCBI Taxonomy" id="150365"/>
    <lineage>
        <taxon>Eukaryota</taxon>
        <taxon>Fungi</taxon>
        <taxon>Dikarya</taxon>
        <taxon>Ascomycota</taxon>
        <taxon>Pezizomycotina</taxon>
        <taxon>Dothideomycetes</taxon>
        <taxon>Dothideomycetidae</taxon>
        <taxon>Mycosphaerellales</taxon>
        <taxon>Teratosphaeriaceae</taxon>
        <taxon>Acrodontium</taxon>
    </lineage>
</organism>
<dbReference type="Pfam" id="PF01868">
    <property type="entry name" value="RNase_P-MRP_p29"/>
    <property type="match status" value="1"/>
</dbReference>
<evidence type="ECO:0000313" key="5">
    <source>
        <dbReference type="EMBL" id="WPH01554.1"/>
    </source>
</evidence>
<dbReference type="PIRSF" id="PIRSF027081">
    <property type="entry name" value="RNase_P/MRP_p29_subunit"/>
    <property type="match status" value="1"/>
</dbReference>